<dbReference type="PANTHER" id="PTHR47043:SF1">
    <property type="entry name" value="UDP-N-ACETYLGLUCOSAMINE TRANSFERASE SUBUNIT ALG13"/>
    <property type="match status" value="1"/>
</dbReference>
<dbReference type="AlphaFoldDB" id="A0AAD3RX41"/>
<name>A0AAD3RX41_NEPGR</name>
<dbReference type="PANTHER" id="PTHR47043">
    <property type="entry name" value="UDP-N-ACETYLGLUCOSAMINE TRANSFERASE SUBUNIT ALG13"/>
    <property type="match status" value="1"/>
</dbReference>
<dbReference type="GO" id="GO:0006488">
    <property type="term" value="P:dolichol-linked oligosaccharide biosynthetic process"/>
    <property type="evidence" value="ECO:0007669"/>
    <property type="project" value="TreeGrafter"/>
</dbReference>
<dbReference type="EMBL" id="BSYO01000001">
    <property type="protein sequence ID" value="GMG99703.1"/>
    <property type="molecule type" value="Genomic_DNA"/>
</dbReference>
<dbReference type="Proteomes" id="UP001279734">
    <property type="component" value="Unassembled WGS sequence"/>
</dbReference>
<protein>
    <submittedName>
        <fullName evidence="1">Uncharacterized protein</fullName>
    </submittedName>
</protein>
<evidence type="ECO:0000313" key="1">
    <source>
        <dbReference type="EMBL" id="GMG99703.1"/>
    </source>
</evidence>
<organism evidence="1 2">
    <name type="scientific">Nepenthes gracilis</name>
    <name type="common">Slender pitcher plant</name>
    <dbReference type="NCBI Taxonomy" id="150966"/>
    <lineage>
        <taxon>Eukaryota</taxon>
        <taxon>Viridiplantae</taxon>
        <taxon>Streptophyta</taxon>
        <taxon>Embryophyta</taxon>
        <taxon>Tracheophyta</taxon>
        <taxon>Spermatophyta</taxon>
        <taxon>Magnoliopsida</taxon>
        <taxon>eudicotyledons</taxon>
        <taxon>Gunneridae</taxon>
        <taxon>Pentapetalae</taxon>
        <taxon>Caryophyllales</taxon>
        <taxon>Nepenthaceae</taxon>
        <taxon>Nepenthes</taxon>
    </lineage>
</organism>
<proteinExistence type="predicted"/>
<gene>
    <name evidence="1" type="ORF">Nepgr_001543</name>
</gene>
<evidence type="ECO:0000313" key="2">
    <source>
        <dbReference type="Proteomes" id="UP001279734"/>
    </source>
</evidence>
<reference evidence="1" key="1">
    <citation type="submission" date="2023-05" db="EMBL/GenBank/DDBJ databases">
        <title>Nepenthes gracilis genome sequencing.</title>
        <authorList>
            <person name="Fukushima K."/>
        </authorList>
    </citation>
    <scope>NUCLEOTIDE SEQUENCE</scope>
    <source>
        <strain evidence="1">SING2019-196</strain>
    </source>
</reference>
<keyword evidence="2" id="KW-1185">Reference proteome</keyword>
<dbReference type="InterPro" id="IPR052474">
    <property type="entry name" value="UDP-GlcNAc_transferase"/>
</dbReference>
<dbReference type="Gene3D" id="3.40.50.2000">
    <property type="entry name" value="Glycogen Phosphorylase B"/>
    <property type="match status" value="1"/>
</dbReference>
<comment type="caution">
    <text evidence="1">The sequence shown here is derived from an EMBL/GenBank/DDBJ whole genome shotgun (WGS) entry which is preliminary data.</text>
</comment>
<dbReference type="GO" id="GO:0043541">
    <property type="term" value="C:UDP-N-acetylglucosamine transferase complex"/>
    <property type="evidence" value="ECO:0007669"/>
    <property type="project" value="TreeGrafter"/>
</dbReference>
<accession>A0AAD3RX41</accession>
<sequence length="88" mass="9861">MGKADDGRNGRRIVLLNTTLLDALVRAVDSPEFKEELYARGYSHLLIQIGRGSYIPSMYSSGEDGPLALDYFTFSLSICLTVYFQHLL</sequence>